<evidence type="ECO:0000256" key="1">
    <source>
        <dbReference type="ARBA" id="ARBA00022729"/>
    </source>
</evidence>
<dbReference type="OrthoDB" id="8178339at2759"/>
<name>A0A8J9VIH9_9NEOP</name>
<evidence type="ECO:0000313" key="3">
    <source>
        <dbReference type="Proteomes" id="UP000838878"/>
    </source>
</evidence>
<keyword evidence="3" id="KW-1185">Reference proteome</keyword>
<dbReference type="EMBL" id="OV170226">
    <property type="protein sequence ID" value="CAH0726965.1"/>
    <property type="molecule type" value="Genomic_DNA"/>
</dbReference>
<dbReference type="AlphaFoldDB" id="A0A8J9VIH9"/>
<evidence type="ECO:0000313" key="2">
    <source>
        <dbReference type="EMBL" id="CAH0726965.1"/>
    </source>
</evidence>
<proteinExistence type="predicted"/>
<gene>
    <name evidence="2" type="ORF">BINO364_LOCUS12366</name>
</gene>
<sequence>MLFNLRVNAEDIESLKQSHMEIILKCAKDNPVSPEDIEQFKKLQLPDNGNAKCLFACTYKLTGMMDDQGMLSVEGVNALARKFLSEDPERLKKAEQFTDACKSVNDVEVSDGNKGCERAALMFKCSVEKAPEFDFIK</sequence>
<dbReference type="InterPro" id="IPR036728">
    <property type="entry name" value="PBP_GOBP_sf"/>
</dbReference>
<dbReference type="GO" id="GO:0005549">
    <property type="term" value="F:odorant binding"/>
    <property type="evidence" value="ECO:0007669"/>
    <property type="project" value="InterPro"/>
</dbReference>
<dbReference type="GO" id="GO:0005615">
    <property type="term" value="C:extracellular space"/>
    <property type="evidence" value="ECO:0007669"/>
    <property type="project" value="TreeGrafter"/>
</dbReference>
<dbReference type="Pfam" id="PF01395">
    <property type="entry name" value="PBP_GOBP"/>
    <property type="match status" value="1"/>
</dbReference>
<dbReference type="InterPro" id="IPR006170">
    <property type="entry name" value="PBP/GOBP"/>
</dbReference>
<reference evidence="2" key="1">
    <citation type="submission" date="2021-12" db="EMBL/GenBank/DDBJ databases">
        <authorList>
            <person name="Martin H S."/>
        </authorList>
    </citation>
    <scope>NUCLEOTIDE SEQUENCE</scope>
</reference>
<dbReference type="GO" id="GO:0007608">
    <property type="term" value="P:sensory perception of smell"/>
    <property type="evidence" value="ECO:0007669"/>
    <property type="project" value="TreeGrafter"/>
</dbReference>
<dbReference type="Gene3D" id="1.10.238.20">
    <property type="entry name" value="Pheromone/general odorant binding protein domain"/>
    <property type="match status" value="1"/>
</dbReference>
<keyword evidence="1" id="KW-0732">Signal</keyword>
<accession>A0A8J9VIH9</accession>
<dbReference type="CDD" id="cd23992">
    <property type="entry name" value="PBP_GOBP"/>
    <property type="match status" value="1"/>
</dbReference>
<feature type="non-terminal residue" evidence="2">
    <location>
        <position position="137"/>
    </location>
</feature>
<dbReference type="Proteomes" id="UP000838878">
    <property type="component" value="Chromosome 6"/>
</dbReference>
<dbReference type="SMART" id="SM00708">
    <property type="entry name" value="PhBP"/>
    <property type="match status" value="1"/>
</dbReference>
<protein>
    <submittedName>
        <fullName evidence="2">Uncharacterized protein</fullName>
    </submittedName>
</protein>
<dbReference type="PANTHER" id="PTHR11857">
    <property type="entry name" value="ODORANT BINDING PROTEIN-RELATED"/>
    <property type="match status" value="1"/>
</dbReference>
<dbReference type="SUPFAM" id="SSF47565">
    <property type="entry name" value="Insect pheromone/odorant-binding proteins"/>
    <property type="match status" value="1"/>
</dbReference>
<organism evidence="2 3">
    <name type="scientific">Brenthis ino</name>
    <name type="common">lesser marbled fritillary</name>
    <dbReference type="NCBI Taxonomy" id="405034"/>
    <lineage>
        <taxon>Eukaryota</taxon>
        <taxon>Metazoa</taxon>
        <taxon>Ecdysozoa</taxon>
        <taxon>Arthropoda</taxon>
        <taxon>Hexapoda</taxon>
        <taxon>Insecta</taxon>
        <taxon>Pterygota</taxon>
        <taxon>Neoptera</taxon>
        <taxon>Endopterygota</taxon>
        <taxon>Lepidoptera</taxon>
        <taxon>Glossata</taxon>
        <taxon>Ditrysia</taxon>
        <taxon>Papilionoidea</taxon>
        <taxon>Nymphalidae</taxon>
        <taxon>Heliconiinae</taxon>
        <taxon>Argynnini</taxon>
        <taxon>Brenthis</taxon>
    </lineage>
</organism>